<dbReference type="InterPro" id="IPR023213">
    <property type="entry name" value="CAT-like_dom_sf"/>
</dbReference>
<keyword evidence="6 8" id="KW-0012">Acyltransferase</keyword>
<protein>
    <recommendedName>
        <fullName evidence="8">Dihydrolipoamide acetyltransferase component of pyruvate dehydrogenase complex</fullName>
        <ecNumber evidence="8">2.3.1.-</ecNumber>
    </recommendedName>
</protein>
<evidence type="ECO:0000256" key="7">
    <source>
        <dbReference type="ARBA" id="ARBA00048370"/>
    </source>
</evidence>
<dbReference type="GO" id="GO:0005737">
    <property type="term" value="C:cytoplasm"/>
    <property type="evidence" value="ECO:0007669"/>
    <property type="project" value="TreeGrafter"/>
</dbReference>
<dbReference type="FunFam" id="3.30.559.10:FF:000007">
    <property type="entry name" value="Dihydrolipoamide acetyltransferase component of pyruvate dehydrogenase complex"/>
    <property type="match status" value="1"/>
</dbReference>
<evidence type="ECO:0000256" key="5">
    <source>
        <dbReference type="ARBA" id="ARBA00022823"/>
    </source>
</evidence>
<dbReference type="InterPro" id="IPR011053">
    <property type="entry name" value="Single_hybrid_motif"/>
</dbReference>
<feature type="region of interest" description="Disordered" evidence="9">
    <location>
        <begin position="157"/>
        <end position="177"/>
    </location>
</feature>
<dbReference type="InterPro" id="IPR001078">
    <property type="entry name" value="2-oxoacid_DH_actylTfrase"/>
</dbReference>
<dbReference type="Gene3D" id="3.30.559.10">
    <property type="entry name" value="Chloramphenicol acetyltransferase-like domain"/>
    <property type="match status" value="1"/>
</dbReference>
<evidence type="ECO:0000313" key="12">
    <source>
        <dbReference type="EMBL" id="RSL32005.1"/>
    </source>
</evidence>
<comment type="caution">
    <text evidence="12">The sequence shown here is derived from an EMBL/GenBank/DDBJ whole genome shotgun (WGS) entry which is preliminary data.</text>
</comment>
<feature type="compositionally biased region" description="Basic and acidic residues" evidence="9">
    <location>
        <begin position="98"/>
        <end position="111"/>
    </location>
</feature>
<gene>
    <name evidence="12" type="ORF">D7Z54_17535</name>
</gene>
<keyword evidence="4" id="KW-0677">Repeat</keyword>
<comment type="cofactor">
    <cofactor evidence="1 8">
        <name>(R)-lipoate</name>
        <dbReference type="ChEBI" id="CHEBI:83088"/>
    </cofactor>
</comment>
<evidence type="ECO:0000256" key="3">
    <source>
        <dbReference type="ARBA" id="ARBA00022679"/>
    </source>
</evidence>
<dbReference type="PROSITE" id="PS51826">
    <property type="entry name" value="PSBD"/>
    <property type="match status" value="1"/>
</dbReference>
<evidence type="ECO:0000256" key="6">
    <source>
        <dbReference type="ARBA" id="ARBA00023315"/>
    </source>
</evidence>
<keyword evidence="5 8" id="KW-0450">Lipoyl</keyword>
<dbReference type="InterPro" id="IPR000089">
    <property type="entry name" value="Biotin_lipoyl"/>
</dbReference>
<dbReference type="EMBL" id="RBVX01000018">
    <property type="protein sequence ID" value="RSL32005.1"/>
    <property type="molecule type" value="Genomic_DNA"/>
</dbReference>
<dbReference type="Pfam" id="PF02817">
    <property type="entry name" value="E3_binding"/>
    <property type="match status" value="1"/>
</dbReference>
<dbReference type="Proteomes" id="UP000275076">
    <property type="component" value="Unassembled WGS sequence"/>
</dbReference>
<dbReference type="PANTHER" id="PTHR43178">
    <property type="entry name" value="DIHYDROLIPOAMIDE ACETYLTRANSFERASE COMPONENT OF PYRUVATE DEHYDROGENASE COMPLEX"/>
    <property type="match status" value="1"/>
</dbReference>
<dbReference type="InterPro" id="IPR036625">
    <property type="entry name" value="E3-bd_dom_sf"/>
</dbReference>
<keyword evidence="3 8" id="KW-0808">Transferase</keyword>
<dbReference type="PANTHER" id="PTHR43178:SF5">
    <property type="entry name" value="LIPOAMIDE ACYLTRANSFERASE COMPONENT OF BRANCHED-CHAIN ALPHA-KETO ACID DEHYDROGENASE COMPLEX, MITOCHONDRIAL"/>
    <property type="match status" value="1"/>
</dbReference>
<feature type="region of interest" description="Disordered" evidence="9">
    <location>
        <begin position="82"/>
        <end position="111"/>
    </location>
</feature>
<sequence length="424" mass="47252">MNVSEQINMPQLGESVTEGTITKWLVEPGDKVNKYDPIADVMTDKVNAEVPSSFTGVIKEIIANEDETVRVGELICYIETEEKPSHQSKESNSAEAAQGEKETASSEKEISMKTRYSPAVMTLAQSHNIDLTTVEGTGRSGRITRKDMERHIEALSVPAPEPAPEENESSSDPAVFPTYKKKPAEEAEVLSEDKEVPLSPMRKAIASNMVQSKEEIPHAWTMVEADVTNIVKYRDKIKEDFKQKEGFSLTFLPFFIKAIVETLKEFPEVNAVWGGDKIIQKKDIHISIAIAAEESLYVPVIKNADEKSIKGLGKEVHRLAKKARLGQLSNEDMKDGTFTVNNTGSFGSVQSMPIVNYPQSAIISIESIIKRPVVVQDDMVAIRSMVNLCLSLDHRVLDGLICGRFLARIKEKIEEFNEEKEHVY</sequence>
<name>A0A3R9P7I1_9BACI</name>
<evidence type="ECO:0000259" key="10">
    <source>
        <dbReference type="PROSITE" id="PS50968"/>
    </source>
</evidence>
<dbReference type="InterPro" id="IPR050743">
    <property type="entry name" value="2-oxoacid_DH_E2_comp"/>
</dbReference>
<dbReference type="InterPro" id="IPR003016">
    <property type="entry name" value="2-oxoA_DH_lipoyl-BS"/>
</dbReference>
<evidence type="ECO:0000256" key="4">
    <source>
        <dbReference type="ARBA" id="ARBA00022737"/>
    </source>
</evidence>
<evidence type="ECO:0000256" key="2">
    <source>
        <dbReference type="ARBA" id="ARBA00007317"/>
    </source>
</evidence>
<dbReference type="RefSeq" id="WP_125557412.1">
    <property type="nucleotide sequence ID" value="NZ_RBVX01000018.1"/>
</dbReference>
<dbReference type="InterPro" id="IPR004167">
    <property type="entry name" value="PSBD"/>
</dbReference>
<evidence type="ECO:0000313" key="13">
    <source>
        <dbReference type="Proteomes" id="UP000275076"/>
    </source>
</evidence>
<dbReference type="SUPFAM" id="SSF52777">
    <property type="entry name" value="CoA-dependent acyltransferases"/>
    <property type="match status" value="1"/>
</dbReference>
<comment type="similarity">
    <text evidence="2 8">Belongs to the 2-oxoacid dehydrogenase family.</text>
</comment>
<dbReference type="GO" id="GO:0004742">
    <property type="term" value="F:dihydrolipoyllysine-residue acetyltransferase activity"/>
    <property type="evidence" value="ECO:0007669"/>
    <property type="project" value="UniProtKB-EC"/>
</dbReference>
<comment type="catalytic activity">
    <reaction evidence="7">
        <text>N(6)-[(R)-dihydrolipoyl]-L-lysyl-[protein] + acetyl-CoA = N(6)-[(R)-S(8)-acetyldihydrolipoyl]-L-lysyl-[protein] + CoA</text>
        <dbReference type="Rhea" id="RHEA:17017"/>
        <dbReference type="Rhea" id="RHEA-COMP:10475"/>
        <dbReference type="Rhea" id="RHEA-COMP:10478"/>
        <dbReference type="ChEBI" id="CHEBI:57287"/>
        <dbReference type="ChEBI" id="CHEBI:57288"/>
        <dbReference type="ChEBI" id="CHEBI:83100"/>
        <dbReference type="ChEBI" id="CHEBI:83111"/>
        <dbReference type="EC" id="2.3.1.12"/>
    </reaction>
</comment>
<organism evidence="12 13">
    <name type="scientific">Salibacterium salarium</name>
    <dbReference type="NCBI Taxonomy" id="284579"/>
    <lineage>
        <taxon>Bacteria</taxon>
        <taxon>Bacillati</taxon>
        <taxon>Bacillota</taxon>
        <taxon>Bacilli</taxon>
        <taxon>Bacillales</taxon>
        <taxon>Bacillaceae</taxon>
    </lineage>
</organism>
<dbReference type="AlphaFoldDB" id="A0A3R9P7I1"/>
<dbReference type="FunFam" id="2.40.50.100:FF:000023">
    <property type="entry name" value="Dihydrolipoamide acetyltransferase component of pyruvate dehydrogenase complex"/>
    <property type="match status" value="1"/>
</dbReference>
<evidence type="ECO:0000256" key="8">
    <source>
        <dbReference type="RuleBase" id="RU003423"/>
    </source>
</evidence>
<proteinExistence type="inferred from homology"/>
<dbReference type="Gene3D" id="2.40.50.100">
    <property type="match status" value="1"/>
</dbReference>
<keyword evidence="13" id="KW-1185">Reference proteome</keyword>
<dbReference type="Pfam" id="PF00198">
    <property type="entry name" value="2-oxoacid_dh"/>
    <property type="match status" value="1"/>
</dbReference>
<dbReference type="Gene3D" id="4.10.320.10">
    <property type="entry name" value="E3-binding domain"/>
    <property type="match status" value="1"/>
</dbReference>
<evidence type="ECO:0000256" key="1">
    <source>
        <dbReference type="ARBA" id="ARBA00001938"/>
    </source>
</evidence>
<evidence type="ECO:0000256" key="9">
    <source>
        <dbReference type="SAM" id="MobiDB-lite"/>
    </source>
</evidence>
<dbReference type="PROSITE" id="PS00189">
    <property type="entry name" value="LIPOYL"/>
    <property type="match status" value="1"/>
</dbReference>
<dbReference type="Pfam" id="PF00364">
    <property type="entry name" value="Biotin_lipoyl"/>
    <property type="match status" value="1"/>
</dbReference>
<dbReference type="SUPFAM" id="SSF51230">
    <property type="entry name" value="Single hybrid motif"/>
    <property type="match status" value="1"/>
</dbReference>
<dbReference type="GO" id="GO:0031405">
    <property type="term" value="F:lipoic acid binding"/>
    <property type="evidence" value="ECO:0007669"/>
    <property type="project" value="TreeGrafter"/>
</dbReference>
<dbReference type="PROSITE" id="PS50968">
    <property type="entry name" value="BIOTINYL_LIPOYL"/>
    <property type="match status" value="1"/>
</dbReference>
<feature type="domain" description="Lipoyl-binding" evidence="10">
    <location>
        <begin position="4"/>
        <end position="79"/>
    </location>
</feature>
<reference evidence="12 13" key="1">
    <citation type="submission" date="2018-10" db="EMBL/GenBank/DDBJ databases">
        <title>Draft genome sequence of Bacillus salarius IM0101, isolated from a hypersaline soil in Inner Mongolia, China.</title>
        <authorList>
            <person name="Yamprayoonswat W."/>
            <person name="Boonvisut S."/>
            <person name="Jumpathong W."/>
            <person name="Sittihan S."/>
            <person name="Ruangsuj P."/>
            <person name="Wanthongcharoen S."/>
            <person name="Thongpramul N."/>
            <person name="Pimmason S."/>
            <person name="Yu B."/>
            <person name="Yasawong M."/>
        </authorList>
    </citation>
    <scope>NUCLEOTIDE SEQUENCE [LARGE SCALE GENOMIC DNA]</scope>
    <source>
        <strain evidence="12 13">IM0101</strain>
    </source>
</reference>
<dbReference type="OrthoDB" id="9805770at2"/>
<accession>A0A3R9P7I1</accession>
<evidence type="ECO:0000259" key="11">
    <source>
        <dbReference type="PROSITE" id="PS51826"/>
    </source>
</evidence>
<dbReference type="CDD" id="cd06849">
    <property type="entry name" value="lipoyl_domain"/>
    <property type="match status" value="1"/>
</dbReference>
<dbReference type="EC" id="2.3.1.-" evidence="8"/>
<feature type="domain" description="Peripheral subunit-binding (PSBD)" evidence="11">
    <location>
        <begin position="115"/>
        <end position="152"/>
    </location>
</feature>
<dbReference type="SUPFAM" id="SSF47005">
    <property type="entry name" value="Peripheral subunit-binding domain of 2-oxo acid dehydrogenase complex"/>
    <property type="match status" value="1"/>
</dbReference>